<dbReference type="Proteomes" id="UP001501536">
    <property type="component" value="Unassembled WGS sequence"/>
</dbReference>
<feature type="region of interest" description="Disordered" evidence="1">
    <location>
        <begin position="302"/>
        <end position="329"/>
    </location>
</feature>
<sequence>MFQGGNLDLRLDDAVPLAAALTFHECRRLNIAALLLKGTPASDIGVRPPKVPGDVDVLLERTDAQRLMEALQGRGWLERPVTHEGDHPIHSITLYHPRWPCDIDIHFAFPGMDDDPRSAFRALWECRRETALAGQPVNALDITGSTLIQALHALREIHKESNRRELAFLLEDARRPRWSDLQPLASATQSLGALRPYIAQGFPEVNTAALPDPSHRWLLRAGISAPGVHRMLFLKNLPWRQRPAYVWRALIPSREMLASLDITLLEADQAALWTARRRRLKRFVASGASVFRQWLKFRPQTRNQRQHAFDEGTQNTPPLPDENAAGRRD</sequence>
<gene>
    <name evidence="2" type="ORF">GCM10022377_08940</name>
</gene>
<dbReference type="EMBL" id="BAABCJ010000001">
    <property type="protein sequence ID" value="GAA3698196.1"/>
    <property type="molecule type" value="Genomic_DNA"/>
</dbReference>
<name>A0ABP7D4F7_9MICC</name>
<protein>
    <recommendedName>
        <fullName evidence="4">Nucleotidyltransferase family protein</fullName>
    </recommendedName>
</protein>
<evidence type="ECO:0000256" key="1">
    <source>
        <dbReference type="SAM" id="MobiDB-lite"/>
    </source>
</evidence>
<organism evidence="2 3">
    <name type="scientific">Zhihengliuella alba</name>
    <dbReference type="NCBI Taxonomy" id="547018"/>
    <lineage>
        <taxon>Bacteria</taxon>
        <taxon>Bacillati</taxon>
        <taxon>Actinomycetota</taxon>
        <taxon>Actinomycetes</taxon>
        <taxon>Micrococcales</taxon>
        <taxon>Micrococcaceae</taxon>
        <taxon>Zhihengliuella</taxon>
    </lineage>
</organism>
<keyword evidence="3" id="KW-1185">Reference proteome</keyword>
<proteinExistence type="predicted"/>
<evidence type="ECO:0000313" key="3">
    <source>
        <dbReference type="Proteomes" id="UP001501536"/>
    </source>
</evidence>
<evidence type="ECO:0008006" key="4">
    <source>
        <dbReference type="Google" id="ProtNLM"/>
    </source>
</evidence>
<evidence type="ECO:0000313" key="2">
    <source>
        <dbReference type="EMBL" id="GAA3698196.1"/>
    </source>
</evidence>
<reference evidence="3" key="1">
    <citation type="journal article" date="2019" name="Int. J. Syst. Evol. Microbiol.">
        <title>The Global Catalogue of Microorganisms (GCM) 10K type strain sequencing project: providing services to taxonomists for standard genome sequencing and annotation.</title>
        <authorList>
            <consortium name="The Broad Institute Genomics Platform"/>
            <consortium name="The Broad Institute Genome Sequencing Center for Infectious Disease"/>
            <person name="Wu L."/>
            <person name="Ma J."/>
        </authorList>
    </citation>
    <scope>NUCLEOTIDE SEQUENCE [LARGE SCALE GENOMIC DNA]</scope>
    <source>
        <strain evidence="3">JCM 16961</strain>
    </source>
</reference>
<accession>A0ABP7D4F7</accession>
<comment type="caution">
    <text evidence="2">The sequence shown here is derived from an EMBL/GenBank/DDBJ whole genome shotgun (WGS) entry which is preliminary data.</text>
</comment>